<keyword evidence="2" id="KW-1185">Reference proteome</keyword>
<dbReference type="EMBL" id="LXMD01000024">
    <property type="protein sequence ID" value="OCG73482.1"/>
    <property type="molecule type" value="Genomic_DNA"/>
</dbReference>
<organism evidence="1 2">
    <name type="scientific">Microbacterium sediminis</name>
    <dbReference type="NCBI Taxonomy" id="904291"/>
    <lineage>
        <taxon>Bacteria</taxon>
        <taxon>Bacillati</taxon>
        <taxon>Actinomycetota</taxon>
        <taxon>Actinomycetes</taxon>
        <taxon>Micrococcales</taxon>
        <taxon>Microbacteriaceae</taxon>
        <taxon>Microbacterium</taxon>
    </lineage>
</organism>
<dbReference type="RefSeq" id="WP_067026476.1">
    <property type="nucleotide sequence ID" value="NZ_JRNY01000005.1"/>
</dbReference>
<reference evidence="1 2" key="1">
    <citation type="submission" date="2016-05" db="EMBL/GenBank/DDBJ databases">
        <authorList>
            <person name="Lavstsen T."/>
            <person name="Jespersen J.S."/>
        </authorList>
    </citation>
    <scope>NUCLEOTIDE SEQUENCE [LARGE SCALE GENOMIC DNA]</scope>
    <source>
        <strain evidence="1 2">YLB-01</strain>
    </source>
</reference>
<evidence type="ECO:0008006" key="3">
    <source>
        <dbReference type="Google" id="ProtNLM"/>
    </source>
</evidence>
<name>A0A1B9NA45_9MICO</name>
<gene>
    <name evidence="1" type="ORF">A7J15_07270</name>
</gene>
<comment type="caution">
    <text evidence="1">The sequence shown here is derived from an EMBL/GenBank/DDBJ whole genome shotgun (WGS) entry which is preliminary data.</text>
</comment>
<dbReference type="Proteomes" id="UP000093355">
    <property type="component" value="Unassembled WGS sequence"/>
</dbReference>
<evidence type="ECO:0000313" key="2">
    <source>
        <dbReference type="Proteomes" id="UP000093355"/>
    </source>
</evidence>
<proteinExistence type="predicted"/>
<sequence>MAGEQIEYAYGVLDRAATSLTGAKDDLATQAGAAGRASVATDSFGILNAFLGQVFAQLPEWCSDALTVSSAAAGELSSGVRGMIADFRRADADARDAYTRAEAHIDAAERLL</sequence>
<dbReference type="STRING" id="904291.A7J15_07270"/>
<protein>
    <recommendedName>
        <fullName evidence="3">ESX-1 secretion-associated protein</fullName>
    </recommendedName>
</protein>
<dbReference type="AlphaFoldDB" id="A0A1B9NA45"/>
<accession>A0A1B9NA45</accession>
<evidence type="ECO:0000313" key="1">
    <source>
        <dbReference type="EMBL" id="OCG73482.1"/>
    </source>
</evidence>